<evidence type="ECO:0000256" key="2">
    <source>
        <dbReference type="ARBA" id="ARBA00023015"/>
    </source>
</evidence>
<comment type="similarity">
    <text evidence="7 11">Belongs to the HD-ZIP homeobox family. Class I subfamily.</text>
</comment>
<evidence type="ECO:0000256" key="6">
    <source>
        <dbReference type="ARBA" id="ARBA00023242"/>
    </source>
</evidence>
<keyword evidence="14" id="KW-1185">Reference proteome</keyword>
<dbReference type="GO" id="GO:0009737">
    <property type="term" value="P:response to abscisic acid"/>
    <property type="evidence" value="ECO:0007669"/>
    <property type="project" value="UniProtKB-ARBA"/>
</dbReference>
<keyword evidence="3 9" id="KW-0238">DNA-binding</keyword>
<evidence type="ECO:0000256" key="5">
    <source>
        <dbReference type="ARBA" id="ARBA00023163"/>
    </source>
</evidence>
<evidence type="ECO:0000256" key="4">
    <source>
        <dbReference type="ARBA" id="ARBA00023155"/>
    </source>
</evidence>
<feature type="compositionally biased region" description="Polar residues" evidence="12">
    <location>
        <begin position="1"/>
        <end position="12"/>
    </location>
</feature>
<dbReference type="OrthoDB" id="6159439at2759"/>
<evidence type="ECO:0000313" key="14">
    <source>
        <dbReference type="Proteomes" id="UP000694853"/>
    </source>
</evidence>
<dbReference type="GO" id="GO:0000976">
    <property type="term" value="F:transcription cis-regulatory region binding"/>
    <property type="evidence" value="ECO:0007669"/>
    <property type="project" value="UniProtKB-ARBA"/>
</dbReference>
<dbReference type="GO" id="GO:0000981">
    <property type="term" value="F:DNA-binding transcription factor activity, RNA polymerase II-specific"/>
    <property type="evidence" value="ECO:0007669"/>
    <property type="project" value="UniProtKB-UniRule"/>
</dbReference>
<keyword evidence="2 11" id="KW-0805">Transcription regulation</keyword>
<feature type="region of interest" description="Disordered" evidence="12">
    <location>
        <begin position="1"/>
        <end position="22"/>
    </location>
</feature>
<comment type="function">
    <text evidence="11">Transcription factor.</text>
</comment>
<dbReference type="PROSITE" id="PS00027">
    <property type="entry name" value="HOMEOBOX_1"/>
    <property type="match status" value="1"/>
</dbReference>
<keyword evidence="6 9" id="KW-0539">Nucleus</keyword>
<evidence type="ECO:0000256" key="9">
    <source>
        <dbReference type="PROSITE-ProRule" id="PRU00108"/>
    </source>
</evidence>
<dbReference type="Proteomes" id="UP000694853">
    <property type="component" value="Unplaced"/>
</dbReference>
<organism evidence="14 15">
    <name type="scientific">Abrus precatorius</name>
    <name type="common">Indian licorice</name>
    <name type="synonym">Glycine abrus</name>
    <dbReference type="NCBI Taxonomy" id="3816"/>
    <lineage>
        <taxon>Eukaryota</taxon>
        <taxon>Viridiplantae</taxon>
        <taxon>Streptophyta</taxon>
        <taxon>Embryophyta</taxon>
        <taxon>Tracheophyta</taxon>
        <taxon>Spermatophyta</taxon>
        <taxon>Magnoliopsida</taxon>
        <taxon>eudicotyledons</taxon>
        <taxon>Gunneridae</taxon>
        <taxon>Pentapetalae</taxon>
        <taxon>rosids</taxon>
        <taxon>fabids</taxon>
        <taxon>Fabales</taxon>
        <taxon>Fabaceae</taxon>
        <taxon>Papilionoideae</taxon>
        <taxon>50 kb inversion clade</taxon>
        <taxon>NPAAA clade</taxon>
        <taxon>indigoferoid/millettioid clade</taxon>
        <taxon>Abreae</taxon>
        <taxon>Abrus</taxon>
    </lineage>
</organism>
<dbReference type="Pfam" id="PF02183">
    <property type="entry name" value="HALZ"/>
    <property type="match status" value="1"/>
</dbReference>
<dbReference type="RefSeq" id="XP_027353194.1">
    <property type="nucleotide sequence ID" value="XM_027497393.1"/>
</dbReference>
<reference evidence="14" key="1">
    <citation type="journal article" date="2019" name="Toxins">
        <title>Detection of Abrin-Like and Prepropulchellin-Like Toxin Genes and Transcripts Using Whole Genome Sequencing and Full-Length Transcript Sequencing of Abrus precatorius.</title>
        <authorList>
            <person name="Hovde B.T."/>
            <person name="Daligault H.E."/>
            <person name="Hanschen E.R."/>
            <person name="Kunde Y.A."/>
            <person name="Johnson M.B."/>
            <person name="Starkenburg S.R."/>
            <person name="Johnson S.L."/>
        </authorList>
    </citation>
    <scope>NUCLEOTIDE SEQUENCE [LARGE SCALE GENOMIC DNA]</scope>
</reference>
<dbReference type="SMART" id="SM00389">
    <property type="entry name" value="HOX"/>
    <property type="match status" value="1"/>
</dbReference>
<evidence type="ECO:0000256" key="1">
    <source>
        <dbReference type="ARBA" id="ARBA00004123"/>
    </source>
</evidence>
<evidence type="ECO:0000256" key="12">
    <source>
        <dbReference type="SAM" id="MobiDB-lite"/>
    </source>
</evidence>
<dbReference type="GeneID" id="113863716"/>
<comment type="function">
    <text evidence="8">Probable transcription activator that may act as growth regulators in response to water deficit.</text>
</comment>
<comment type="subcellular location">
    <subcellularLocation>
        <location evidence="1 9 10">Nucleus</location>
    </subcellularLocation>
</comment>
<dbReference type="InterPro" id="IPR000047">
    <property type="entry name" value="HTH_motif"/>
</dbReference>
<feature type="DNA-binding region" description="Homeobox" evidence="9">
    <location>
        <begin position="19"/>
        <end position="78"/>
    </location>
</feature>
<sequence>MEYSRSSVTHPSAATRKKRSKNKIKFSDEQVKSLESMFETDSRLESTKKLELARELGLQPRQVAIWFQNKRARWKSKQLQRDYTILRAKYNTLSSHFDALQKEHQALLIQLQKLNHQPLEQTQSCKQEVKPGPSTEPALLNLAEHADASFTSPQDWAMFRLGQSTGDYQLWDFCS</sequence>
<dbReference type="PANTHER" id="PTHR24326:SF604">
    <property type="entry name" value="HOMEOBOX-LEUCINE ZIPPER PROTEIN ATHB-7"/>
    <property type="match status" value="1"/>
</dbReference>
<accession>A0A8B8LEJ1</accession>
<dbReference type="PANTHER" id="PTHR24326">
    <property type="entry name" value="HOMEOBOX-LEUCINE ZIPPER PROTEIN"/>
    <property type="match status" value="1"/>
</dbReference>
<dbReference type="InterPro" id="IPR001356">
    <property type="entry name" value="HD"/>
</dbReference>
<evidence type="ECO:0000256" key="10">
    <source>
        <dbReference type="RuleBase" id="RU000682"/>
    </source>
</evidence>
<dbReference type="PRINTS" id="PR00031">
    <property type="entry name" value="HTHREPRESSR"/>
</dbReference>
<dbReference type="GO" id="GO:0045893">
    <property type="term" value="P:positive regulation of DNA-templated transcription"/>
    <property type="evidence" value="ECO:0007669"/>
    <property type="project" value="TreeGrafter"/>
</dbReference>
<gene>
    <name evidence="15" type="primary">LOC113863716</name>
</gene>
<dbReference type="AlphaFoldDB" id="A0A8B8LEJ1"/>
<dbReference type="FunFam" id="1.10.10.60:FF:000293">
    <property type="entry name" value="Homeobox-leucine zipper protein ATHB-7"/>
    <property type="match status" value="1"/>
</dbReference>
<evidence type="ECO:0000256" key="8">
    <source>
        <dbReference type="ARBA" id="ARBA00058361"/>
    </source>
</evidence>
<proteinExistence type="inferred from homology"/>
<dbReference type="InterPro" id="IPR003106">
    <property type="entry name" value="Leu_zip_homeo"/>
</dbReference>
<evidence type="ECO:0000259" key="13">
    <source>
        <dbReference type="PROSITE" id="PS50071"/>
    </source>
</evidence>
<evidence type="ECO:0000313" key="15">
    <source>
        <dbReference type="RefSeq" id="XP_027353194.1"/>
    </source>
</evidence>
<dbReference type="KEGG" id="aprc:113863716"/>
<name>A0A8B8LEJ1_ABRPR</name>
<evidence type="ECO:0000256" key="11">
    <source>
        <dbReference type="RuleBase" id="RU369038"/>
    </source>
</evidence>
<protein>
    <recommendedName>
        <fullName evidence="11">Homeobox-leucine zipper protein</fullName>
    </recommendedName>
    <alternativeName>
        <fullName evidence="11">HD-ZIP protein</fullName>
    </alternativeName>
    <alternativeName>
        <fullName evidence="11">Homeodomain transcription factor</fullName>
    </alternativeName>
</protein>
<dbReference type="GO" id="GO:0005634">
    <property type="term" value="C:nucleus"/>
    <property type="evidence" value="ECO:0007669"/>
    <property type="project" value="UniProtKB-SubCell"/>
</dbReference>
<dbReference type="PROSITE" id="PS50071">
    <property type="entry name" value="HOMEOBOX_2"/>
    <property type="match status" value="1"/>
</dbReference>
<dbReference type="InterPro" id="IPR045224">
    <property type="entry name" value="HDZip_class_I_plant"/>
</dbReference>
<dbReference type="InterPro" id="IPR009057">
    <property type="entry name" value="Homeodomain-like_sf"/>
</dbReference>
<dbReference type="GO" id="GO:0009414">
    <property type="term" value="P:response to water deprivation"/>
    <property type="evidence" value="ECO:0007669"/>
    <property type="project" value="UniProtKB-ARBA"/>
</dbReference>
<keyword evidence="5 11" id="KW-0804">Transcription</keyword>
<dbReference type="InterPro" id="IPR017970">
    <property type="entry name" value="Homeobox_CS"/>
</dbReference>
<reference evidence="15" key="2">
    <citation type="submission" date="2025-08" db="UniProtKB">
        <authorList>
            <consortium name="RefSeq"/>
        </authorList>
    </citation>
    <scope>IDENTIFICATION</scope>
    <source>
        <tissue evidence="15">Young leaves</tissue>
    </source>
</reference>
<evidence type="ECO:0000256" key="7">
    <source>
        <dbReference type="ARBA" id="ARBA00025748"/>
    </source>
</evidence>
<dbReference type="SUPFAM" id="SSF46689">
    <property type="entry name" value="Homeodomain-like"/>
    <property type="match status" value="1"/>
</dbReference>
<feature type="domain" description="Homeobox" evidence="13">
    <location>
        <begin position="17"/>
        <end position="77"/>
    </location>
</feature>
<dbReference type="Pfam" id="PF00046">
    <property type="entry name" value="Homeodomain"/>
    <property type="match status" value="1"/>
</dbReference>
<dbReference type="CDD" id="cd00086">
    <property type="entry name" value="homeodomain"/>
    <property type="match status" value="1"/>
</dbReference>
<evidence type="ECO:0000256" key="3">
    <source>
        <dbReference type="ARBA" id="ARBA00023125"/>
    </source>
</evidence>
<keyword evidence="4 9" id="KW-0371">Homeobox</keyword>
<dbReference type="Gene3D" id="1.10.10.60">
    <property type="entry name" value="Homeodomain-like"/>
    <property type="match status" value="1"/>
</dbReference>